<dbReference type="InterPro" id="IPR000992">
    <property type="entry name" value="SRP1_TIP1"/>
</dbReference>
<evidence type="ECO:0000256" key="2">
    <source>
        <dbReference type="ARBA" id="ARBA00022729"/>
    </source>
</evidence>
<dbReference type="RefSeq" id="XP_003678164.1">
    <property type="nucleotide sequence ID" value="XM_003678116.1"/>
</dbReference>
<dbReference type="GO" id="GO:0000324">
    <property type="term" value="C:fungal-type vacuole"/>
    <property type="evidence" value="ECO:0007669"/>
    <property type="project" value="TreeGrafter"/>
</dbReference>
<reference evidence="4 5" key="1">
    <citation type="journal article" date="2011" name="Proc. Natl. Acad. Sci. U.S.A.">
        <title>Evolutionary erosion of yeast sex chromosomes by mating-type switching accidents.</title>
        <authorList>
            <person name="Gordon J.L."/>
            <person name="Armisen D."/>
            <person name="Proux-Wera E."/>
            <person name="Oheigeartaigh S.S."/>
            <person name="Byrne K.P."/>
            <person name="Wolfe K.H."/>
        </authorList>
    </citation>
    <scope>NUCLEOTIDE SEQUENCE [LARGE SCALE GENOMIC DNA]</scope>
    <source>
        <strain evidence="5">ATCC 76901 / BCRC 22586 / CBS 4309 / NBRC 1992 / NRRL Y-12630</strain>
    </source>
</reference>
<dbReference type="PROSITE" id="PS50256">
    <property type="entry name" value="PIR_REPEAT_2"/>
    <property type="match status" value="1"/>
</dbReference>
<name>G0VJY8_NAUCA</name>
<feature type="signal peptide" evidence="3">
    <location>
        <begin position="1"/>
        <end position="19"/>
    </location>
</feature>
<reference key="2">
    <citation type="submission" date="2011-08" db="EMBL/GenBank/DDBJ databases">
        <title>Genome sequence of Naumovozyma castellii.</title>
        <authorList>
            <person name="Gordon J.L."/>
            <person name="Armisen D."/>
            <person name="Proux-Wera E."/>
            <person name="OhEigeartaigh S.S."/>
            <person name="Byrne K.P."/>
            <person name="Wolfe K.H."/>
        </authorList>
    </citation>
    <scope>NUCLEOTIDE SEQUENCE</scope>
    <source>
        <strain>Type strain:CBS 4309</strain>
    </source>
</reference>
<dbReference type="GO" id="GO:0005199">
    <property type="term" value="F:structural constituent of cell wall"/>
    <property type="evidence" value="ECO:0007669"/>
    <property type="project" value="InterPro"/>
</dbReference>
<keyword evidence="5" id="KW-1185">Reference proteome</keyword>
<protein>
    <recommendedName>
        <fullName evidence="6">Temperature shock-inducible protein 1</fullName>
    </recommendedName>
</protein>
<dbReference type="AlphaFoldDB" id="G0VJY8"/>
<dbReference type="STRING" id="1064592.G0VJY8"/>
<evidence type="ECO:0000313" key="4">
    <source>
        <dbReference type="EMBL" id="CCC71822.1"/>
    </source>
</evidence>
<dbReference type="OMA" id="ATELPWY"/>
<gene>
    <name evidence="4" type="primary">NCAS0I01540</name>
    <name evidence="4" type="ordered locus">NCAS_0I01540</name>
</gene>
<dbReference type="InterPro" id="IPR050788">
    <property type="entry name" value="Yeast_SRP1/TIP1_CWP"/>
</dbReference>
<sequence length="214" mass="21460">MSKLSILLAAVATASMVSALDTAQQTAELQAIIEDINSHLSEYLGLQTGNSGFQIPADVLKVYQQVMTYKAGDDSYTTLFSELNFDEITQTIVKLPWYSTRLLPAIEAAVPAAASSKAEATTSAAASSKAETTTSAAASSKAEATTSAAASSSAVAKTTVSSAAASSAKATAVSQITDGQAQAPKTVSQQTANGAAKFGLGCGAAIAGAAALLL</sequence>
<evidence type="ECO:0000256" key="3">
    <source>
        <dbReference type="SAM" id="SignalP"/>
    </source>
</evidence>
<proteinExistence type="predicted"/>
<dbReference type="HOGENOM" id="CLU_071083_0_0_1"/>
<keyword evidence="2 3" id="KW-0732">Signal</keyword>
<accession>G0VJY8</accession>
<evidence type="ECO:0000256" key="1">
    <source>
        <dbReference type="ARBA" id="ARBA00004196"/>
    </source>
</evidence>
<evidence type="ECO:0000313" key="5">
    <source>
        <dbReference type="Proteomes" id="UP000001640"/>
    </source>
</evidence>
<organism evidence="4 5">
    <name type="scientific">Naumovozyma castellii</name>
    <name type="common">Yeast</name>
    <name type="synonym">Saccharomyces castellii</name>
    <dbReference type="NCBI Taxonomy" id="27288"/>
    <lineage>
        <taxon>Eukaryota</taxon>
        <taxon>Fungi</taxon>
        <taxon>Dikarya</taxon>
        <taxon>Ascomycota</taxon>
        <taxon>Saccharomycotina</taxon>
        <taxon>Saccharomycetes</taxon>
        <taxon>Saccharomycetales</taxon>
        <taxon>Saccharomycetaceae</taxon>
        <taxon>Naumovozyma</taxon>
    </lineage>
</organism>
<dbReference type="GO" id="GO:0031505">
    <property type="term" value="P:fungal-type cell wall organization"/>
    <property type="evidence" value="ECO:0007669"/>
    <property type="project" value="TreeGrafter"/>
</dbReference>
<feature type="chain" id="PRO_5003410791" description="Temperature shock-inducible protein 1" evidence="3">
    <location>
        <begin position="20"/>
        <end position="214"/>
    </location>
</feature>
<dbReference type="eggNOG" id="ENOG502RZ9R">
    <property type="taxonomic scope" value="Eukaryota"/>
</dbReference>
<dbReference type="PANTHER" id="PTHR31002">
    <property type="entry name" value="SERIPAUPERIN"/>
    <property type="match status" value="1"/>
</dbReference>
<dbReference type="KEGG" id="ncs:NCAS_0I01540"/>
<dbReference type="InParanoid" id="G0VJY8"/>
<dbReference type="GeneID" id="96905509"/>
<dbReference type="Pfam" id="PF00660">
    <property type="entry name" value="SRP1_TIP1"/>
    <property type="match status" value="1"/>
</dbReference>
<dbReference type="Proteomes" id="UP000001640">
    <property type="component" value="Chromosome 9"/>
</dbReference>
<comment type="subcellular location">
    <subcellularLocation>
        <location evidence="1">Cell envelope</location>
    </subcellularLocation>
</comment>
<dbReference type="OrthoDB" id="4069694at2759"/>
<dbReference type="PANTHER" id="PTHR31002:SF34">
    <property type="entry name" value="CELL WALL PROTEIN CWP1-RELATED"/>
    <property type="match status" value="1"/>
</dbReference>
<dbReference type="EMBL" id="HE576760">
    <property type="protein sequence ID" value="CCC71822.1"/>
    <property type="molecule type" value="Genomic_DNA"/>
</dbReference>
<dbReference type="InterPro" id="IPR000420">
    <property type="entry name" value="Yeast_PIR_rpt"/>
</dbReference>
<dbReference type="FunCoup" id="G0VJY8">
    <property type="interactions" value="85"/>
</dbReference>
<dbReference type="GO" id="GO:0009277">
    <property type="term" value="C:fungal-type cell wall"/>
    <property type="evidence" value="ECO:0007669"/>
    <property type="project" value="TreeGrafter"/>
</dbReference>
<dbReference type="PROSITE" id="PS00724">
    <property type="entry name" value="SRP1_TIP1"/>
    <property type="match status" value="1"/>
</dbReference>
<dbReference type="Pfam" id="PF00399">
    <property type="entry name" value="PIR"/>
    <property type="match status" value="1"/>
</dbReference>
<evidence type="ECO:0008006" key="6">
    <source>
        <dbReference type="Google" id="ProtNLM"/>
    </source>
</evidence>